<keyword evidence="1" id="KW-0732">Signal</keyword>
<dbReference type="AlphaFoldDB" id="A0A1A9Z889"/>
<sequence length="407" mass="47962">MRSIRVSRAFLIFVVCINFIKCTVSADCNDHLRTCYSDVWSDIRYEKSEDTDKALDFYNKLQSETQHLNQLTNNVRSFIQEKNAKMLTKSLSGEGNENSSAVKTLSKNQEISLTEDILYDAINEVFNAQTPSKLVDLIWKIFEANEPESFELMSRAQVMLFRVYKDRKTFDQQYPKKIAYYFYKILKHPLYARLDNALRSRLDNAIARLPHDYKALLFQPHFCLMNVAYDEYLCIANEAKLDSENRFIWTWHEKKFIDDAGHIETDIIEPSNGNAVDFKIKLTGVRDNLPFHRLDYHQFAIVCWQGTGEAENDDWDFEFVDKDVLVFQQNGFTMCVGDNYNPETRNIYGFMDNEHTAKDAICQWKIGICDRRFDLAQLRYANLFERLVCSERNDQRQPDDTFQEFRF</sequence>
<keyword evidence="3" id="KW-1185">Reference proteome</keyword>
<organism evidence="2 3">
    <name type="scientific">Glossina pallidipes</name>
    <name type="common">Tsetse fly</name>
    <dbReference type="NCBI Taxonomy" id="7398"/>
    <lineage>
        <taxon>Eukaryota</taxon>
        <taxon>Metazoa</taxon>
        <taxon>Ecdysozoa</taxon>
        <taxon>Arthropoda</taxon>
        <taxon>Hexapoda</taxon>
        <taxon>Insecta</taxon>
        <taxon>Pterygota</taxon>
        <taxon>Neoptera</taxon>
        <taxon>Endopterygota</taxon>
        <taxon>Diptera</taxon>
        <taxon>Brachycera</taxon>
        <taxon>Muscomorpha</taxon>
        <taxon>Hippoboscoidea</taxon>
        <taxon>Glossinidae</taxon>
        <taxon>Glossina</taxon>
    </lineage>
</organism>
<dbReference type="Proteomes" id="UP000092445">
    <property type="component" value="Unassembled WGS sequence"/>
</dbReference>
<name>A0A1A9Z889_GLOPL</name>
<evidence type="ECO:0000256" key="1">
    <source>
        <dbReference type="SAM" id="SignalP"/>
    </source>
</evidence>
<reference evidence="2" key="2">
    <citation type="submission" date="2020-05" db="UniProtKB">
        <authorList>
            <consortium name="EnsemblMetazoa"/>
        </authorList>
    </citation>
    <scope>IDENTIFICATION</scope>
    <source>
        <strain evidence="2">IAEA</strain>
    </source>
</reference>
<accession>A0A1A9Z889</accession>
<reference evidence="3" key="1">
    <citation type="submission" date="2014-03" db="EMBL/GenBank/DDBJ databases">
        <authorList>
            <person name="Aksoy S."/>
            <person name="Warren W."/>
            <person name="Wilson R.K."/>
        </authorList>
    </citation>
    <scope>NUCLEOTIDE SEQUENCE [LARGE SCALE GENOMIC DNA]</scope>
    <source>
        <strain evidence="3">IAEA</strain>
    </source>
</reference>
<evidence type="ECO:0000313" key="2">
    <source>
        <dbReference type="EnsemblMetazoa" id="GPAI006747-PA"/>
    </source>
</evidence>
<feature type="chain" id="PRO_5008402646" evidence="1">
    <location>
        <begin position="27"/>
        <end position="407"/>
    </location>
</feature>
<feature type="signal peptide" evidence="1">
    <location>
        <begin position="1"/>
        <end position="26"/>
    </location>
</feature>
<evidence type="ECO:0000313" key="3">
    <source>
        <dbReference type="Proteomes" id="UP000092445"/>
    </source>
</evidence>
<dbReference type="EnsemblMetazoa" id="GPAI006747-RA">
    <property type="protein sequence ID" value="GPAI006747-PA"/>
    <property type="gene ID" value="GPAI006747"/>
</dbReference>
<proteinExistence type="predicted"/>
<dbReference type="VEuPathDB" id="VectorBase:GPAI006747"/>
<protein>
    <submittedName>
        <fullName evidence="2">Uncharacterized protein</fullName>
    </submittedName>
</protein>